<dbReference type="PANTHER" id="PTHR40055">
    <property type="entry name" value="TRANSCRIPTIONAL REGULATOR YGIV-RELATED"/>
    <property type="match status" value="1"/>
</dbReference>
<accession>A0A2W0CF57</accession>
<name>A0A2W0CF57_9BACL</name>
<protein>
    <submittedName>
        <fullName evidence="2">Transcriptional regulator effector binding domain protein</fullName>
    </submittedName>
</protein>
<comment type="caution">
    <text evidence="2">The sequence shown here is derived from an EMBL/GenBank/DDBJ whole genome shotgun (WGS) entry which is preliminary data.</text>
</comment>
<dbReference type="Proteomes" id="UP000247459">
    <property type="component" value="Unassembled WGS sequence"/>
</dbReference>
<dbReference type="EMBL" id="PRLG01000029">
    <property type="protein sequence ID" value="PYY26468.1"/>
    <property type="molecule type" value="Genomic_DNA"/>
</dbReference>
<evidence type="ECO:0000313" key="2">
    <source>
        <dbReference type="EMBL" id="PYY26468.1"/>
    </source>
</evidence>
<dbReference type="RefSeq" id="WP_095358674.1">
    <property type="nucleotide sequence ID" value="NZ_PRLG01000029.1"/>
</dbReference>
<dbReference type="InterPro" id="IPR010499">
    <property type="entry name" value="AraC_E-bd"/>
</dbReference>
<dbReference type="InterPro" id="IPR050908">
    <property type="entry name" value="SmbC-like"/>
</dbReference>
<dbReference type="PANTHER" id="PTHR40055:SF1">
    <property type="entry name" value="TRANSCRIPTIONAL REGULATOR YGIV-RELATED"/>
    <property type="match status" value="1"/>
</dbReference>
<dbReference type="Pfam" id="PF06445">
    <property type="entry name" value="GyrI-like"/>
    <property type="match status" value="1"/>
</dbReference>
<proteinExistence type="predicted"/>
<dbReference type="InterPro" id="IPR029442">
    <property type="entry name" value="GyrI-like"/>
</dbReference>
<gene>
    <name evidence="2" type="ORF">PIL02S_05873</name>
</gene>
<sequence length="152" mass="17579">MEMSMEHLAACRIAYVRQVGPYGSANVQAMNQLKQWANEKRLLTEAAVLYGIPQDNPSTTPPHHCRYDAAIVLHELELPEDDSIEIGELQGGNYLICKVRHTPEGIQQAWNEIIPYLQNNRYIMDHQPVLERYRWDLLEQHECEICVPVKQV</sequence>
<dbReference type="SUPFAM" id="SSF55136">
    <property type="entry name" value="Probable bacterial effector-binding domain"/>
    <property type="match status" value="1"/>
</dbReference>
<organism evidence="2 3">
    <name type="scientific">Paenibacillus illinoisensis</name>
    <dbReference type="NCBI Taxonomy" id="59845"/>
    <lineage>
        <taxon>Bacteria</taxon>
        <taxon>Bacillati</taxon>
        <taxon>Bacillota</taxon>
        <taxon>Bacilli</taxon>
        <taxon>Bacillales</taxon>
        <taxon>Paenibacillaceae</taxon>
        <taxon>Paenibacillus</taxon>
    </lineage>
</organism>
<evidence type="ECO:0000313" key="3">
    <source>
        <dbReference type="Proteomes" id="UP000247459"/>
    </source>
</evidence>
<feature type="domain" description="AraC effector-binding" evidence="1">
    <location>
        <begin position="1"/>
        <end position="150"/>
    </location>
</feature>
<dbReference type="InterPro" id="IPR011256">
    <property type="entry name" value="Reg_factor_effector_dom_sf"/>
</dbReference>
<evidence type="ECO:0000259" key="1">
    <source>
        <dbReference type="SMART" id="SM00871"/>
    </source>
</evidence>
<reference evidence="2 3" key="1">
    <citation type="submission" date="2018-01" db="EMBL/GenBank/DDBJ databases">
        <title>Genome sequence of the PGP bacterium Paenibacillus illinoisensis E3.</title>
        <authorList>
            <person name="Rolli E."/>
            <person name="Marasco R."/>
            <person name="Bessem C."/>
            <person name="Michoud G."/>
            <person name="Gaiarsa S."/>
            <person name="Borin S."/>
            <person name="Daffonchio D."/>
        </authorList>
    </citation>
    <scope>NUCLEOTIDE SEQUENCE [LARGE SCALE GENOMIC DNA]</scope>
    <source>
        <strain evidence="2 3">E3</strain>
    </source>
</reference>
<dbReference type="OrthoDB" id="5337216at2"/>
<dbReference type="SMART" id="SM00871">
    <property type="entry name" value="AraC_E_bind"/>
    <property type="match status" value="1"/>
</dbReference>
<dbReference type="AlphaFoldDB" id="A0A2W0CF57"/>
<dbReference type="Gene3D" id="3.20.80.10">
    <property type="entry name" value="Regulatory factor, effector binding domain"/>
    <property type="match status" value="1"/>
</dbReference>